<protein>
    <recommendedName>
        <fullName evidence="2">Ig-like domain-containing protein</fullName>
    </recommendedName>
</protein>
<sequence>MITLVFLAGLQYITLAFPNMMEGGEDPQWITQKRGYLLSKYRGDTVRVHCTAAVAGFNTSEVKVVWELSLRLLSDSGCNPKDPVISLAELGHVDSSSDADQFYQTVVGPPGWKLHAGGAALNREKSNVHSAWVGLTIDHVMKEHSGVYRCDALVGVKNSSQPKISKSSFTVLTVTEKDETFPNFPHMTIEESISALDYDSSVIETPENHKRVGESVNISCVPRLLYNVQTFPFRVSVLQINFRPFHWGGSELLPVATYLTDSNQFLVDPPTGRQWNFSYQGTDGKHDRNLDSLHLRIDIKIPRVVVEDTGIFVCAVTKASTGITYHGVAGLKVSRNPDFLSGYCDPSDTIYRGKFQFHQPVSNKYKISGRRK</sequence>
<gene>
    <name evidence="3" type="ORF">EGW08_016688</name>
</gene>
<name>A0A433T1Z6_ELYCH</name>
<evidence type="ECO:0000259" key="2">
    <source>
        <dbReference type="PROSITE" id="PS50835"/>
    </source>
</evidence>
<evidence type="ECO:0000313" key="4">
    <source>
        <dbReference type="Proteomes" id="UP000271974"/>
    </source>
</evidence>
<organism evidence="3 4">
    <name type="scientific">Elysia chlorotica</name>
    <name type="common">Eastern emerald elysia</name>
    <name type="synonym">Sea slug</name>
    <dbReference type="NCBI Taxonomy" id="188477"/>
    <lineage>
        <taxon>Eukaryota</taxon>
        <taxon>Metazoa</taxon>
        <taxon>Spiralia</taxon>
        <taxon>Lophotrochozoa</taxon>
        <taxon>Mollusca</taxon>
        <taxon>Gastropoda</taxon>
        <taxon>Heterobranchia</taxon>
        <taxon>Euthyneura</taxon>
        <taxon>Panpulmonata</taxon>
        <taxon>Sacoglossa</taxon>
        <taxon>Placobranchoidea</taxon>
        <taxon>Plakobranchidae</taxon>
        <taxon>Elysia</taxon>
    </lineage>
</organism>
<keyword evidence="1" id="KW-0732">Signal</keyword>
<dbReference type="SMART" id="SM00409">
    <property type="entry name" value="IG"/>
    <property type="match status" value="2"/>
</dbReference>
<feature type="signal peptide" evidence="1">
    <location>
        <begin position="1"/>
        <end position="16"/>
    </location>
</feature>
<dbReference type="SUPFAM" id="SSF48726">
    <property type="entry name" value="Immunoglobulin"/>
    <property type="match status" value="1"/>
</dbReference>
<dbReference type="AlphaFoldDB" id="A0A433T1Z6"/>
<reference evidence="3 4" key="1">
    <citation type="submission" date="2019-01" db="EMBL/GenBank/DDBJ databases">
        <title>A draft genome assembly of the solar-powered sea slug Elysia chlorotica.</title>
        <authorList>
            <person name="Cai H."/>
            <person name="Li Q."/>
            <person name="Fang X."/>
            <person name="Li J."/>
            <person name="Curtis N.E."/>
            <person name="Altenburger A."/>
            <person name="Shibata T."/>
            <person name="Feng M."/>
            <person name="Maeda T."/>
            <person name="Schwartz J.A."/>
            <person name="Shigenobu S."/>
            <person name="Lundholm N."/>
            <person name="Nishiyama T."/>
            <person name="Yang H."/>
            <person name="Hasebe M."/>
            <person name="Li S."/>
            <person name="Pierce S.K."/>
            <person name="Wang J."/>
        </authorList>
    </citation>
    <scope>NUCLEOTIDE SEQUENCE [LARGE SCALE GENOMIC DNA]</scope>
    <source>
        <strain evidence="3">EC2010</strain>
        <tissue evidence="3">Whole organism of an adult</tissue>
    </source>
</reference>
<evidence type="ECO:0000313" key="3">
    <source>
        <dbReference type="EMBL" id="RUS75563.1"/>
    </source>
</evidence>
<keyword evidence="4" id="KW-1185">Reference proteome</keyword>
<feature type="non-terminal residue" evidence="3">
    <location>
        <position position="372"/>
    </location>
</feature>
<proteinExistence type="predicted"/>
<dbReference type="InterPro" id="IPR003599">
    <property type="entry name" value="Ig_sub"/>
</dbReference>
<feature type="chain" id="PRO_5019443977" description="Ig-like domain-containing protein" evidence="1">
    <location>
        <begin position="17"/>
        <end position="372"/>
    </location>
</feature>
<evidence type="ECO:0000256" key="1">
    <source>
        <dbReference type="SAM" id="SignalP"/>
    </source>
</evidence>
<dbReference type="PROSITE" id="PS50835">
    <property type="entry name" value="IG_LIKE"/>
    <property type="match status" value="1"/>
</dbReference>
<dbReference type="Proteomes" id="UP000271974">
    <property type="component" value="Unassembled WGS sequence"/>
</dbReference>
<dbReference type="InterPro" id="IPR007110">
    <property type="entry name" value="Ig-like_dom"/>
</dbReference>
<dbReference type="InterPro" id="IPR036179">
    <property type="entry name" value="Ig-like_dom_sf"/>
</dbReference>
<dbReference type="OrthoDB" id="6146017at2759"/>
<accession>A0A433T1Z6</accession>
<comment type="caution">
    <text evidence="3">The sequence shown here is derived from an EMBL/GenBank/DDBJ whole genome shotgun (WGS) entry which is preliminary data.</text>
</comment>
<dbReference type="EMBL" id="RQTK01000730">
    <property type="protein sequence ID" value="RUS75563.1"/>
    <property type="molecule type" value="Genomic_DNA"/>
</dbReference>
<feature type="domain" description="Ig-like" evidence="2">
    <location>
        <begin position="27"/>
        <end position="165"/>
    </location>
</feature>